<proteinExistence type="predicted"/>
<reference evidence="1 2" key="1">
    <citation type="submission" date="2020-09" db="EMBL/GenBank/DDBJ databases">
        <title>De no assembly of potato wild relative species, Solanum commersonii.</title>
        <authorList>
            <person name="Cho K."/>
        </authorList>
    </citation>
    <scope>NUCLEOTIDE SEQUENCE [LARGE SCALE GENOMIC DNA]</scope>
    <source>
        <strain evidence="1">LZ3.2</strain>
        <tissue evidence="1">Leaf</tissue>
    </source>
</reference>
<name>A0A9J5ZQ00_SOLCO</name>
<dbReference type="AlphaFoldDB" id="A0A9J5ZQ00"/>
<protein>
    <submittedName>
        <fullName evidence="1">Uncharacterized protein</fullName>
    </submittedName>
</protein>
<comment type="caution">
    <text evidence="1">The sequence shown here is derived from an EMBL/GenBank/DDBJ whole genome shotgun (WGS) entry which is preliminary data.</text>
</comment>
<evidence type="ECO:0000313" key="1">
    <source>
        <dbReference type="EMBL" id="KAG5614256.1"/>
    </source>
</evidence>
<keyword evidence="2" id="KW-1185">Reference proteome</keyword>
<dbReference type="EMBL" id="JACXVP010000003">
    <property type="protein sequence ID" value="KAG5614256.1"/>
    <property type="molecule type" value="Genomic_DNA"/>
</dbReference>
<evidence type="ECO:0000313" key="2">
    <source>
        <dbReference type="Proteomes" id="UP000824120"/>
    </source>
</evidence>
<gene>
    <name evidence="1" type="ORF">H5410_014080</name>
</gene>
<accession>A0A9J5ZQ00</accession>
<dbReference type="Proteomes" id="UP000824120">
    <property type="component" value="Chromosome 3"/>
</dbReference>
<organism evidence="1 2">
    <name type="scientific">Solanum commersonii</name>
    <name type="common">Commerson's wild potato</name>
    <name type="synonym">Commerson's nightshade</name>
    <dbReference type="NCBI Taxonomy" id="4109"/>
    <lineage>
        <taxon>Eukaryota</taxon>
        <taxon>Viridiplantae</taxon>
        <taxon>Streptophyta</taxon>
        <taxon>Embryophyta</taxon>
        <taxon>Tracheophyta</taxon>
        <taxon>Spermatophyta</taxon>
        <taxon>Magnoliopsida</taxon>
        <taxon>eudicotyledons</taxon>
        <taxon>Gunneridae</taxon>
        <taxon>Pentapetalae</taxon>
        <taxon>asterids</taxon>
        <taxon>lamiids</taxon>
        <taxon>Solanales</taxon>
        <taxon>Solanaceae</taxon>
        <taxon>Solanoideae</taxon>
        <taxon>Solaneae</taxon>
        <taxon>Solanum</taxon>
    </lineage>
</organism>
<sequence>MSIMGGGCGRMIKTLDVTNNPAIQRNNLVGMICDVESTNSLGKMGKLFRKIGETRIEVGGVEVVCIKGFSLTAWTKLLGKVERTYLC</sequence>